<sequence>MDLYKKTTITPFLVLANISFLPMSATAEDDIRYTFNNAILMGNAKSNDLSAFDIKSLPPGSYSVDVYVNEHWRGRHDVIFNKTKEGDLATCHSAYFLESVGINTIRMNKPLADEKNYCGTINKWDVYGNAVETFNAGLLELRMSVPQAYLDNTDSNYVQPEQWQQGIPAINLGYMADYYSMQQRDDSRSSSDSAWLGLDIRASASGWLLEHFGSLDWNNDSGNHYSSNRTTLKKPLIGWKSMLSAGQFYTDSQLFDGLSILGASLESQDQMHPDNTLSWAPNIRGMAETNARVTVTQDGRVIHQTSVPAGPFSIESILPANTGGDLLVTIQESDGRIRRFSVPYSSVPQLLKPGVSRYNVSLGKIDEQDSNESPFAAQATWQYGLNNFVSLYSGATGFDHYQSALVGAGLNTFFGAFALDITQSRFNFDNQENHGQGYRLTYNRTLPLSQTSFWLEGKFNAKNFYGQRDAFEQQDSGLEYAVLREKQSWSLSLSQPFQDGWGSLNISGSINKYWEQQDSYRQYSVGYSNNWGNLNWTVSVQRLWNEDEYGGVTKDDQVALNFSYSLPRSDSGYTQIYSDSYSSNGKASNTRMGFSTSVDEENNMMLGINAAYGRGGEMDWGMNGTYRSPYSTLSTTLSQGNNWHQASAGMSGSMIAHSKGVTFSPERSDTVALVYAADAKGARLDGAPGTRFDSNGYAVMPWLRAWRVNDVVINPKGADDSVTFQQTQRKVVPFEGSVAHVVFDTKINKQTIIHPKLHNQQTLPFGAIIKDQENNHIGYVGQGGLIYIDQTQSSTVSVPSETGVCTVDIKSQGAICR</sequence>
<keyword evidence="8" id="KW-0998">Cell outer membrane</keyword>
<comment type="caution">
    <text evidence="12">The sequence shown here is derived from an EMBL/GenBank/DDBJ whole genome shotgun (WGS) entry which is preliminary data.</text>
</comment>
<evidence type="ECO:0000313" key="13">
    <source>
        <dbReference type="Proteomes" id="UP000078286"/>
    </source>
</evidence>
<keyword evidence="13" id="KW-1185">Reference proteome</keyword>
<evidence type="ECO:0000256" key="2">
    <source>
        <dbReference type="ARBA" id="ARBA00008064"/>
    </source>
</evidence>
<keyword evidence="4" id="KW-1134">Transmembrane beta strand</keyword>
<evidence type="ECO:0000256" key="8">
    <source>
        <dbReference type="ARBA" id="ARBA00023237"/>
    </source>
</evidence>
<organism evidence="12 13">
    <name type="scientific">Buttiauxella noackiae ATCC 51607</name>
    <dbReference type="NCBI Taxonomy" id="1354255"/>
    <lineage>
        <taxon>Bacteria</taxon>
        <taxon>Pseudomonadati</taxon>
        <taxon>Pseudomonadota</taxon>
        <taxon>Gammaproteobacteria</taxon>
        <taxon>Enterobacterales</taxon>
        <taxon>Enterobacteriaceae</taxon>
        <taxon>Buttiauxella</taxon>
    </lineage>
</organism>
<dbReference type="Proteomes" id="UP000078286">
    <property type="component" value="Unassembled WGS sequence"/>
</dbReference>
<dbReference type="Gene3D" id="2.60.40.2610">
    <property type="entry name" value="Outer membrane usher protein FimD, plug domain"/>
    <property type="match status" value="1"/>
</dbReference>
<dbReference type="InterPro" id="IPR037224">
    <property type="entry name" value="PapC_N_sf"/>
</dbReference>
<gene>
    <name evidence="12" type="ORF">M979_3379</name>
</gene>
<keyword evidence="7" id="KW-0472">Membrane</keyword>
<dbReference type="AlphaFoldDB" id="A0A1B7HJW3"/>
<keyword evidence="3" id="KW-0813">Transport</keyword>
<dbReference type="InterPro" id="IPR042186">
    <property type="entry name" value="FimD_plug_dom"/>
</dbReference>
<dbReference type="Pfam" id="PF00577">
    <property type="entry name" value="Usher"/>
    <property type="match status" value="1"/>
</dbReference>
<evidence type="ECO:0000256" key="9">
    <source>
        <dbReference type="SAM" id="SignalP"/>
    </source>
</evidence>
<dbReference type="RefSeq" id="WP_064555730.1">
    <property type="nucleotide sequence ID" value="NZ_LXEO01000049.1"/>
</dbReference>
<evidence type="ECO:0000259" key="10">
    <source>
        <dbReference type="Pfam" id="PF13953"/>
    </source>
</evidence>
<dbReference type="InterPro" id="IPR000015">
    <property type="entry name" value="Fimb_usher"/>
</dbReference>
<dbReference type="PATRIC" id="fig|1354255.3.peg.3479"/>
<dbReference type="SUPFAM" id="SSF141729">
    <property type="entry name" value="FimD N-terminal domain-like"/>
    <property type="match status" value="1"/>
</dbReference>
<evidence type="ECO:0000259" key="11">
    <source>
        <dbReference type="Pfam" id="PF13954"/>
    </source>
</evidence>
<feature type="domain" description="PapC-like C-terminal" evidence="10">
    <location>
        <begin position="757"/>
        <end position="808"/>
    </location>
</feature>
<keyword evidence="5" id="KW-0812">Transmembrane</keyword>
<protein>
    <submittedName>
        <fullName evidence="12">Outer membrane usher protein</fullName>
    </submittedName>
</protein>
<dbReference type="GO" id="GO:0009297">
    <property type="term" value="P:pilus assembly"/>
    <property type="evidence" value="ECO:0007669"/>
    <property type="project" value="InterPro"/>
</dbReference>
<proteinExistence type="inferred from homology"/>
<feature type="domain" description="PapC N-terminal" evidence="11">
    <location>
        <begin position="34"/>
        <end position="176"/>
    </location>
</feature>
<dbReference type="Gene3D" id="3.10.20.410">
    <property type="match status" value="1"/>
</dbReference>
<comment type="subcellular location">
    <subcellularLocation>
        <location evidence="1">Cell outer membrane</location>
        <topology evidence="1">Multi-pass membrane protein</topology>
    </subcellularLocation>
</comment>
<dbReference type="Gene3D" id="2.60.40.3110">
    <property type="match status" value="1"/>
</dbReference>
<evidence type="ECO:0000256" key="7">
    <source>
        <dbReference type="ARBA" id="ARBA00023136"/>
    </source>
</evidence>
<evidence type="ECO:0000313" key="12">
    <source>
        <dbReference type="EMBL" id="OAT15931.1"/>
    </source>
</evidence>
<feature type="signal peptide" evidence="9">
    <location>
        <begin position="1"/>
        <end position="27"/>
    </location>
</feature>
<dbReference type="EMBL" id="LXEO01000049">
    <property type="protein sequence ID" value="OAT15931.1"/>
    <property type="molecule type" value="Genomic_DNA"/>
</dbReference>
<name>A0A1B7HJW3_9ENTR</name>
<evidence type="ECO:0000256" key="4">
    <source>
        <dbReference type="ARBA" id="ARBA00022452"/>
    </source>
</evidence>
<accession>A0A1B7HJW3</accession>
<evidence type="ECO:0000256" key="1">
    <source>
        <dbReference type="ARBA" id="ARBA00004571"/>
    </source>
</evidence>
<dbReference type="Gene3D" id="2.60.40.2070">
    <property type="match status" value="1"/>
</dbReference>
<comment type="similarity">
    <text evidence="2">Belongs to the fimbrial export usher family.</text>
</comment>
<dbReference type="InterPro" id="IPR025885">
    <property type="entry name" value="PapC_N"/>
</dbReference>
<dbReference type="PANTHER" id="PTHR30451">
    <property type="entry name" value="OUTER MEMBRANE USHER PROTEIN"/>
    <property type="match status" value="1"/>
</dbReference>
<dbReference type="Pfam" id="PF13953">
    <property type="entry name" value="PapC_C"/>
    <property type="match status" value="1"/>
</dbReference>
<keyword evidence="6 9" id="KW-0732">Signal</keyword>
<feature type="chain" id="PRO_5008593022" evidence="9">
    <location>
        <begin position="28"/>
        <end position="817"/>
    </location>
</feature>
<evidence type="ECO:0000256" key="6">
    <source>
        <dbReference type="ARBA" id="ARBA00022729"/>
    </source>
</evidence>
<reference evidence="12 13" key="1">
    <citation type="submission" date="2016-04" db="EMBL/GenBank/DDBJ databases">
        <title>ATOL: Assembling a taxonomically balanced genome-scale reconstruction of the evolutionary history of the Enterobacteriaceae.</title>
        <authorList>
            <person name="Plunkett G.III."/>
            <person name="Neeno-Eckwall E.C."/>
            <person name="Glasner J.D."/>
            <person name="Perna N.T."/>
        </authorList>
    </citation>
    <scope>NUCLEOTIDE SEQUENCE [LARGE SCALE GENOMIC DNA]</scope>
    <source>
        <strain evidence="12 13">ATCC 51607</strain>
    </source>
</reference>
<dbReference type="GO" id="GO:0009279">
    <property type="term" value="C:cell outer membrane"/>
    <property type="evidence" value="ECO:0007669"/>
    <property type="project" value="UniProtKB-SubCell"/>
</dbReference>
<dbReference type="PANTHER" id="PTHR30451:SF20">
    <property type="entry name" value="FIMBRIAE USHER"/>
    <property type="match status" value="1"/>
</dbReference>
<dbReference type="Pfam" id="PF13954">
    <property type="entry name" value="PapC_N"/>
    <property type="match status" value="1"/>
</dbReference>
<evidence type="ECO:0000256" key="5">
    <source>
        <dbReference type="ARBA" id="ARBA00022692"/>
    </source>
</evidence>
<dbReference type="GO" id="GO:0015473">
    <property type="term" value="F:fimbrial usher porin activity"/>
    <property type="evidence" value="ECO:0007669"/>
    <property type="project" value="InterPro"/>
</dbReference>
<evidence type="ECO:0000256" key="3">
    <source>
        <dbReference type="ARBA" id="ARBA00022448"/>
    </source>
</evidence>
<dbReference type="InterPro" id="IPR043142">
    <property type="entry name" value="PapC-like_C_sf"/>
</dbReference>
<dbReference type="InterPro" id="IPR025949">
    <property type="entry name" value="PapC-like_C"/>
</dbReference>